<reference evidence="3 4" key="1">
    <citation type="submission" date="2024-10" db="EMBL/GenBank/DDBJ databases">
        <title>The Natural Products Discovery Center: Release of the First 8490 Sequenced Strains for Exploring Actinobacteria Biosynthetic Diversity.</title>
        <authorList>
            <person name="Kalkreuter E."/>
            <person name="Kautsar S.A."/>
            <person name="Yang D."/>
            <person name="Bader C.D."/>
            <person name="Teijaro C.N."/>
            <person name="Fluegel L."/>
            <person name="Davis C.M."/>
            <person name="Simpson J.R."/>
            <person name="Lauterbach L."/>
            <person name="Steele A.D."/>
            <person name="Gui C."/>
            <person name="Meng S."/>
            <person name="Li G."/>
            <person name="Viehrig K."/>
            <person name="Ye F."/>
            <person name="Su P."/>
            <person name="Kiefer A.F."/>
            <person name="Nichols A."/>
            <person name="Cepeda A.J."/>
            <person name="Yan W."/>
            <person name="Fan B."/>
            <person name="Jiang Y."/>
            <person name="Adhikari A."/>
            <person name="Zheng C.-J."/>
            <person name="Schuster L."/>
            <person name="Cowan T.M."/>
            <person name="Smanski M.J."/>
            <person name="Chevrette M.G."/>
            <person name="De Carvalho L.P.S."/>
            <person name="Shen B."/>
        </authorList>
    </citation>
    <scope>NUCLEOTIDE SEQUENCE [LARGE SCALE GENOMIC DNA]</scope>
    <source>
        <strain evidence="3 4">NPDC001281</strain>
    </source>
</reference>
<comment type="caution">
    <text evidence="3">The sequence shown here is derived from an EMBL/GenBank/DDBJ whole genome shotgun (WGS) entry which is preliminary data.</text>
</comment>
<evidence type="ECO:0000313" key="4">
    <source>
        <dbReference type="Proteomes" id="UP001602119"/>
    </source>
</evidence>
<dbReference type="InterPro" id="IPR019595">
    <property type="entry name" value="DUF2470"/>
</dbReference>
<feature type="domain" description="DUF2470" evidence="2">
    <location>
        <begin position="245"/>
        <end position="313"/>
    </location>
</feature>
<dbReference type="RefSeq" id="WP_387348337.1">
    <property type="nucleotide sequence ID" value="NZ_JBIAXI010000052.1"/>
</dbReference>
<gene>
    <name evidence="3" type="ORF">ACFY05_42635</name>
</gene>
<dbReference type="Gene3D" id="3.20.180.10">
    <property type="entry name" value="PNP-oxidase-like"/>
    <property type="match status" value="1"/>
</dbReference>
<dbReference type="Pfam" id="PF10615">
    <property type="entry name" value="DUF2470"/>
    <property type="match status" value="1"/>
</dbReference>
<name>A0ABW6VKN0_MICFU</name>
<dbReference type="Proteomes" id="UP001602119">
    <property type="component" value="Unassembled WGS sequence"/>
</dbReference>
<accession>A0ABW6VKN0</accession>
<dbReference type="InterPro" id="IPR037119">
    <property type="entry name" value="Haem_oxidase_HugZ-like_sf"/>
</dbReference>
<evidence type="ECO:0000259" key="2">
    <source>
        <dbReference type="Pfam" id="PF10615"/>
    </source>
</evidence>
<proteinExistence type="predicted"/>
<feature type="region of interest" description="Disordered" evidence="1">
    <location>
        <begin position="123"/>
        <end position="193"/>
    </location>
</feature>
<feature type="compositionally biased region" description="Pro residues" evidence="1">
    <location>
        <begin position="128"/>
        <end position="149"/>
    </location>
</feature>
<protein>
    <submittedName>
        <fullName evidence="3">DUF2470 domain-containing protein</fullName>
    </submittedName>
</protein>
<sequence>MHPVEAPPIAERIRTLAAVAAPTHVSVAGAPLSGAARGGVDAAGRPVLLVKPGEVLYDIADEVVVTADLVAIRDTGGRDRPRGLLKVQGWAQPVPDGEVRAAAVAIADRCPDDDLLAAVDAAERRTPPRPTNTPEPPVPPLVPGPPVAPEPSSLSGFPRPSLVPEPSDISQCTRPPNIDEPSSVSEREIASGPWGVPASSGAGPAPRLLRVDVAQVVYLTGQESGVLDAENYLDASPDPFLDAAERILRHVNEWHRGQLALAIAHLLGEPVNTDVWLWELDRYGATVWSTPDRLIRLPWPSPAASAAEMEHALSCVMCPRQG</sequence>
<evidence type="ECO:0000313" key="3">
    <source>
        <dbReference type="EMBL" id="MFF4779533.1"/>
    </source>
</evidence>
<dbReference type="SUPFAM" id="SSF50475">
    <property type="entry name" value="FMN-binding split barrel"/>
    <property type="match status" value="1"/>
</dbReference>
<feature type="compositionally biased region" description="Polar residues" evidence="1">
    <location>
        <begin position="168"/>
        <end position="184"/>
    </location>
</feature>
<organism evidence="3 4">
    <name type="scientific">Microtetraspora fusca</name>
    <dbReference type="NCBI Taxonomy" id="1997"/>
    <lineage>
        <taxon>Bacteria</taxon>
        <taxon>Bacillati</taxon>
        <taxon>Actinomycetota</taxon>
        <taxon>Actinomycetes</taxon>
        <taxon>Streptosporangiales</taxon>
        <taxon>Streptosporangiaceae</taxon>
        <taxon>Microtetraspora</taxon>
    </lineage>
</organism>
<evidence type="ECO:0000256" key="1">
    <source>
        <dbReference type="SAM" id="MobiDB-lite"/>
    </source>
</evidence>
<dbReference type="EMBL" id="JBIAXI010000052">
    <property type="protein sequence ID" value="MFF4779533.1"/>
    <property type="molecule type" value="Genomic_DNA"/>
</dbReference>
<keyword evidence="4" id="KW-1185">Reference proteome</keyword>